<evidence type="ECO:0000256" key="1">
    <source>
        <dbReference type="ARBA" id="ARBA00005163"/>
    </source>
</evidence>
<keyword evidence="3 5" id="KW-0808">Transferase</keyword>
<evidence type="ECO:0000256" key="3">
    <source>
        <dbReference type="ARBA" id="ARBA00022679"/>
    </source>
</evidence>
<reference evidence="7" key="1">
    <citation type="submission" date="2023-06" db="EMBL/GenBank/DDBJ databases">
        <title>Draft Genome Sequences of Representative Paenibacillus Polymyxa, Bacillus cereus, Fictibacillus sp., and Brevibacillus agri Strains Isolated from Amazonian Dark Earth.</title>
        <authorList>
            <person name="Pellegrinetti T.A."/>
            <person name="Cunha I.C.M."/>
            <person name="Chaves M.G."/>
            <person name="Freitas A.S."/>
            <person name="Silva A.V.R."/>
            <person name="Tsai S.M."/>
            <person name="Mendes L.W."/>
        </authorList>
    </citation>
    <scope>NUCLEOTIDE SEQUENCE</scope>
    <source>
        <strain evidence="7">CENA-BCM004</strain>
    </source>
</reference>
<proteinExistence type="inferred from homology"/>
<evidence type="ECO:0000313" key="7">
    <source>
        <dbReference type="EMBL" id="MDN4072085.1"/>
    </source>
</evidence>
<dbReference type="PANTHER" id="PTHR11739">
    <property type="entry name" value="CITRATE SYNTHASE"/>
    <property type="match status" value="1"/>
</dbReference>
<dbReference type="PANTHER" id="PTHR11739:SF4">
    <property type="entry name" value="CITRATE SYNTHASE, PEROXISOMAL"/>
    <property type="match status" value="1"/>
</dbReference>
<dbReference type="InterPro" id="IPR019810">
    <property type="entry name" value="Citrate_synthase_AS"/>
</dbReference>
<dbReference type="InterPro" id="IPR016143">
    <property type="entry name" value="Citrate_synth-like_sm_a-sub"/>
</dbReference>
<dbReference type="CDD" id="cd06109">
    <property type="entry name" value="BsCS-I_like"/>
    <property type="match status" value="1"/>
</dbReference>
<comment type="caution">
    <text evidence="7">The sequence shown here is derived from an EMBL/GenBank/DDBJ whole genome shotgun (WGS) entry which is preliminary data.</text>
</comment>
<dbReference type="Gene3D" id="1.10.230.10">
    <property type="entry name" value="Cytochrome P450-Terp, domain 2"/>
    <property type="match status" value="1"/>
</dbReference>
<comment type="pathway">
    <text evidence="1">Carbohydrate metabolism; tricarboxylic acid cycle.</text>
</comment>
<organism evidence="7 8">
    <name type="scientific">Fictibacillus terranigra</name>
    <dbReference type="NCBI Taxonomy" id="3058424"/>
    <lineage>
        <taxon>Bacteria</taxon>
        <taxon>Bacillati</taxon>
        <taxon>Bacillota</taxon>
        <taxon>Bacilli</taxon>
        <taxon>Bacillales</taxon>
        <taxon>Fictibacillaceae</taxon>
        <taxon>Fictibacillus</taxon>
    </lineage>
</organism>
<comment type="catalytic activity">
    <reaction evidence="4">
        <text>oxaloacetate + acetyl-CoA + H2O = citrate + CoA + H(+)</text>
        <dbReference type="Rhea" id="RHEA:16845"/>
        <dbReference type="ChEBI" id="CHEBI:15377"/>
        <dbReference type="ChEBI" id="CHEBI:15378"/>
        <dbReference type="ChEBI" id="CHEBI:16452"/>
        <dbReference type="ChEBI" id="CHEBI:16947"/>
        <dbReference type="ChEBI" id="CHEBI:57287"/>
        <dbReference type="ChEBI" id="CHEBI:57288"/>
        <dbReference type="EC" id="2.3.3.16"/>
    </reaction>
</comment>
<keyword evidence="8" id="KW-1185">Reference proteome</keyword>
<comment type="similarity">
    <text evidence="2 5 6">Belongs to the citrate synthase family.</text>
</comment>
<sequence>MMEKGLKGVVAAQTSISLVDGIQGKLLYRGLDIGEVTKHYSFEETAYFLWHGRFPGGPERAQLKNELNQNRVLCDSMKEVIDHLPKGMDLMSVIRTAISSEGTEKYGWKPTISQAIRLTALVPSIIAYRTRRMAGKPFLSPREDLDHVENYLFMINGTAPLKAHAEALETYMILTLEHGMNASTFAARVTASTESDLVSAATSAIGTMKGPLHGGAPSGVIALLDEISQAGDPEKVIREKLIRGEKLMGFGHRVYKTVDPRAMALKERLLNMSGKDQWLDLALETERTAVALLQEFKPGRSLYTNVEFYAAAIMKAIQMDEQLFTPTFTASRMVGWTAHVLEQSEDNAIFRPESVYIGPERSMADVQHN</sequence>
<dbReference type="PROSITE" id="PS00480">
    <property type="entry name" value="CITRATE_SYNTHASE"/>
    <property type="match status" value="1"/>
</dbReference>
<dbReference type="SUPFAM" id="SSF48256">
    <property type="entry name" value="Citrate synthase"/>
    <property type="match status" value="1"/>
</dbReference>
<accession>A0ABT8E2G5</accession>
<gene>
    <name evidence="7" type="ORF">QYF49_03440</name>
</gene>
<dbReference type="Proteomes" id="UP001168694">
    <property type="component" value="Unassembled WGS sequence"/>
</dbReference>
<dbReference type="InterPro" id="IPR002020">
    <property type="entry name" value="Citrate_synthase"/>
</dbReference>
<evidence type="ECO:0000256" key="6">
    <source>
        <dbReference type="RuleBase" id="RU003406"/>
    </source>
</evidence>
<name>A0ABT8E2G5_9BACL</name>
<evidence type="ECO:0000256" key="4">
    <source>
        <dbReference type="ARBA" id="ARBA00049288"/>
    </source>
</evidence>
<evidence type="ECO:0000256" key="5">
    <source>
        <dbReference type="PIRNR" id="PIRNR001369"/>
    </source>
</evidence>
<dbReference type="PIRSF" id="PIRSF001369">
    <property type="entry name" value="Citrate_synth"/>
    <property type="match status" value="1"/>
</dbReference>
<dbReference type="InterPro" id="IPR024176">
    <property type="entry name" value="Citrate_synthase_bac-typ"/>
</dbReference>
<dbReference type="Gene3D" id="1.10.580.10">
    <property type="entry name" value="Citrate Synthase, domain 1"/>
    <property type="match status" value="1"/>
</dbReference>
<dbReference type="PRINTS" id="PR00143">
    <property type="entry name" value="CITRTSNTHASE"/>
</dbReference>
<dbReference type="InterPro" id="IPR036969">
    <property type="entry name" value="Citrate_synthase_sf"/>
</dbReference>
<protein>
    <recommendedName>
        <fullName evidence="5">Citrate synthase</fullName>
    </recommendedName>
</protein>
<dbReference type="Pfam" id="PF00285">
    <property type="entry name" value="Citrate_synt"/>
    <property type="match status" value="1"/>
</dbReference>
<dbReference type="EMBL" id="JAUHLN010000001">
    <property type="protein sequence ID" value="MDN4072085.1"/>
    <property type="molecule type" value="Genomic_DNA"/>
</dbReference>
<evidence type="ECO:0000256" key="2">
    <source>
        <dbReference type="ARBA" id="ARBA00010566"/>
    </source>
</evidence>
<evidence type="ECO:0000313" key="8">
    <source>
        <dbReference type="Proteomes" id="UP001168694"/>
    </source>
</evidence>
<dbReference type="InterPro" id="IPR016142">
    <property type="entry name" value="Citrate_synth-like_lrg_a-sub"/>
</dbReference>